<gene>
    <name evidence="2" type="ORF">GTA08_BOTSDO08443</name>
</gene>
<feature type="compositionally biased region" description="Polar residues" evidence="1">
    <location>
        <begin position="110"/>
        <end position="119"/>
    </location>
</feature>
<sequence length="232" mass="25520">MYIRCYATPTCSTFNFVEEQVCSRQNTPFMTGAIAHKIRFFLITVGHDSELGDPRAPLLIKPAERRYGALNASPPSTPPAAPSSPPTKINSAPRPSVHLSSPPLSAVAVPTNTMPTGRSSDSRYPAYLTELLDCEIERFSKMIVTDTPPPASTRSSSDSTWHAPDGSKAIVLHLDPISGPNGRVLEQRMEITMGLGEGRERKIVLHFLVYKESNRRKQPPLVILGWMKGKKL</sequence>
<feature type="region of interest" description="Disordered" evidence="1">
    <location>
        <begin position="145"/>
        <end position="164"/>
    </location>
</feature>
<evidence type="ECO:0000256" key="1">
    <source>
        <dbReference type="SAM" id="MobiDB-lite"/>
    </source>
</evidence>
<evidence type="ECO:0000313" key="3">
    <source>
        <dbReference type="Proteomes" id="UP000572817"/>
    </source>
</evidence>
<feature type="region of interest" description="Disordered" evidence="1">
    <location>
        <begin position="68"/>
        <end position="121"/>
    </location>
</feature>
<evidence type="ECO:0000313" key="2">
    <source>
        <dbReference type="EMBL" id="KAF4304243.1"/>
    </source>
</evidence>
<protein>
    <submittedName>
        <fullName evidence="2">Uncharacterized protein</fullName>
    </submittedName>
</protein>
<dbReference type="Proteomes" id="UP000572817">
    <property type="component" value="Unassembled WGS sequence"/>
</dbReference>
<reference evidence="2" key="1">
    <citation type="submission" date="2020-04" db="EMBL/GenBank/DDBJ databases">
        <title>Genome Assembly and Annotation of Botryosphaeria dothidea sdau 11-99, a Latent Pathogen of Apple Fruit Ring Rot in China.</title>
        <authorList>
            <person name="Yu C."/>
            <person name="Diao Y."/>
            <person name="Lu Q."/>
            <person name="Zhao J."/>
            <person name="Cui S."/>
            <person name="Peng C."/>
            <person name="He B."/>
            <person name="Liu H."/>
        </authorList>
    </citation>
    <scope>NUCLEOTIDE SEQUENCE [LARGE SCALE GENOMIC DNA]</scope>
    <source>
        <strain evidence="2">Sdau11-99</strain>
    </source>
</reference>
<comment type="caution">
    <text evidence="2">The sequence shown here is derived from an EMBL/GenBank/DDBJ whole genome shotgun (WGS) entry which is preliminary data.</text>
</comment>
<dbReference type="EMBL" id="WWBZ02000051">
    <property type="protein sequence ID" value="KAF4304243.1"/>
    <property type="molecule type" value="Genomic_DNA"/>
</dbReference>
<organism evidence="2 3">
    <name type="scientific">Botryosphaeria dothidea</name>
    <dbReference type="NCBI Taxonomy" id="55169"/>
    <lineage>
        <taxon>Eukaryota</taxon>
        <taxon>Fungi</taxon>
        <taxon>Dikarya</taxon>
        <taxon>Ascomycota</taxon>
        <taxon>Pezizomycotina</taxon>
        <taxon>Dothideomycetes</taxon>
        <taxon>Dothideomycetes incertae sedis</taxon>
        <taxon>Botryosphaeriales</taxon>
        <taxon>Botryosphaeriaceae</taxon>
        <taxon>Botryosphaeria</taxon>
    </lineage>
</organism>
<feature type="compositionally biased region" description="Pro residues" evidence="1">
    <location>
        <begin position="75"/>
        <end position="85"/>
    </location>
</feature>
<keyword evidence="3" id="KW-1185">Reference proteome</keyword>
<accession>A0A8H4N216</accession>
<name>A0A8H4N216_9PEZI</name>
<dbReference type="AlphaFoldDB" id="A0A8H4N216"/>
<proteinExistence type="predicted"/>